<dbReference type="GO" id="GO:0005829">
    <property type="term" value="C:cytosol"/>
    <property type="evidence" value="ECO:0007669"/>
    <property type="project" value="GOC"/>
</dbReference>
<feature type="region of interest" description="Disordered" evidence="4">
    <location>
        <begin position="536"/>
        <end position="571"/>
    </location>
</feature>
<feature type="domain" description="TRAPPC10/Trs130 N-terminal" evidence="6">
    <location>
        <begin position="244"/>
        <end position="429"/>
    </location>
</feature>
<feature type="compositionally biased region" description="Low complexity" evidence="4">
    <location>
        <begin position="176"/>
        <end position="187"/>
    </location>
</feature>
<keyword evidence="10" id="KW-1185">Reference proteome</keyword>
<evidence type="ECO:0000256" key="4">
    <source>
        <dbReference type="SAM" id="MobiDB-lite"/>
    </source>
</evidence>
<dbReference type="InterPro" id="IPR056913">
    <property type="entry name" value="TRAPPC10/Trs130_N"/>
</dbReference>
<evidence type="ECO:0000259" key="7">
    <source>
        <dbReference type="Pfam" id="PF23274"/>
    </source>
</evidence>
<dbReference type="InterPro" id="IPR055505">
    <property type="entry name" value="DUF7077"/>
</dbReference>
<dbReference type="Pfam" id="PF12584">
    <property type="entry name" value="TRAPPC10"/>
    <property type="match status" value="1"/>
</dbReference>
<comment type="subcellular location">
    <subcellularLocation>
        <location evidence="1">Golgi apparatus</location>
    </subcellularLocation>
</comment>
<dbReference type="Pfam" id="PF23274">
    <property type="entry name" value="DUF7077"/>
    <property type="match status" value="1"/>
</dbReference>
<evidence type="ECO:0000259" key="5">
    <source>
        <dbReference type="Pfam" id="PF12584"/>
    </source>
</evidence>
<feature type="domain" description="DUF7077" evidence="7">
    <location>
        <begin position="965"/>
        <end position="1085"/>
    </location>
</feature>
<dbReference type="OrthoDB" id="10256906at2759"/>
<reference evidence="9 10" key="1">
    <citation type="journal article" date="2018" name="Nat. Ecol. Evol.">
        <title>Pezizomycetes genomes reveal the molecular basis of ectomycorrhizal truffle lifestyle.</title>
        <authorList>
            <person name="Murat C."/>
            <person name="Payen T."/>
            <person name="Noel B."/>
            <person name="Kuo A."/>
            <person name="Morin E."/>
            <person name="Chen J."/>
            <person name="Kohler A."/>
            <person name="Krizsan K."/>
            <person name="Balestrini R."/>
            <person name="Da Silva C."/>
            <person name="Montanini B."/>
            <person name="Hainaut M."/>
            <person name="Levati E."/>
            <person name="Barry K.W."/>
            <person name="Belfiori B."/>
            <person name="Cichocki N."/>
            <person name="Clum A."/>
            <person name="Dockter R.B."/>
            <person name="Fauchery L."/>
            <person name="Guy J."/>
            <person name="Iotti M."/>
            <person name="Le Tacon F."/>
            <person name="Lindquist E.A."/>
            <person name="Lipzen A."/>
            <person name="Malagnac F."/>
            <person name="Mello A."/>
            <person name="Molinier V."/>
            <person name="Miyauchi S."/>
            <person name="Poulain J."/>
            <person name="Riccioni C."/>
            <person name="Rubini A."/>
            <person name="Sitrit Y."/>
            <person name="Splivallo R."/>
            <person name="Traeger S."/>
            <person name="Wang M."/>
            <person name="Zifcakova L."/>
            <person name="Wipf D."/>
            <person name="Zambonelli A."/>
            <person name="Paolocci F."/>
            <person name="Nowrousian M."/>
            <person name="Ottonello S."/>
            <person name="Baldrian P."/>
            <person name="Spatafora J.W."/>
            <person name="Henrissat B."/>
            <person name="Nagy L.G."/>
            <person name="Aury J.M."/>
            <person name="Wincker P."/>
            <person name="Grigoriev I.V."/>
            <person name="Bonfante P."/>
            <person name="Martin F.M."/>
        </authorList>
    </citation>
    <scope>NUCLEOTIDE SEQUENCE [LARGE SCALE GENOMIC DNA]</scope>
    <source>
        <strain evidence="9 10">120613-1</strain>
    </source>
</reference>
<dbReference type="Pfam" id="PF24967">
    <property type="entry name" value="NTS_TR130"/>
    <property type="match status" value="1"/>
</dbReference>
<accession>A0A3N4K469</accession>
<evidence type="ECO:0000313" key="9">
    <source>
        <dbReference type="EMBL" id="RPB04129.1"/>
    </source>
</evidence>
<dbReference type="PANTHER" id="PTHR13251:SF3">
    <property type="entry name" value="TRAFFICKING PROTEIN PARTICLE COMPLEX SUBUNIT 10"/>
    <property type="match status" value="1"/>
</dbReference>
<feature type="region of interest" description="Disordered" evidence="4">
    <location>
        <begin position="169"/>
        <end position="190"/>
    </location>
</feature>
<feature type="domain" description="TRAPPC10/Trs130 C-terminal" evidence="5">
    <location>
        <begin position="1299"/>
        <end position="1450"/>
    </location>
</feature>
<evidence type="ECO:0000256" key="2">
    <source>
        <dbReference type="ARBA" id="ARBA00022448"/>
    </source>
</evidence>
<evidence type="ECO:0000259" key="8">
    <source>
        <dbReference type="Pfam" id="PF24967"/>
    </source>
</evidence>
<keyword evidence="2" id="KW-0813">Transport</keyword>
<feature type="compositionally biased region" description="Polar residues" evidence="4">
    <location>
        <begin position="559"/>
        <end position="571"/>
    </location>
</feature>
<name>A0A3N4K469_9PEZI</name>
<dbReference type="Pfam" id="PF24965">
    <property type="entry name" value="TRS130_4HB"/>
    <property type="match status" value="1"/>
</dbReference>
<evidence type="ECO:0000259" key="6">
    <source>
        <dbReference type="Pfam" id="PF23036"/>
    </source>
</evidence>
<sequence>MDVPSSTSKVTVTYWDPSGLFPLVQTDLRSRLPLRNLHWKAPARPLRSINSLHVELTPYLSPANQDSGFAGVGLTRVKSTDSQRSIETVRGAKNAGHQKERRHQIPGLRNTPYLKVFLLRCDDNDSYKNVARKALREWVTEYATSASNENKQHDAFEWLIIHMVLPGTPAAQQPRSSSSASNASGSSRWMKGSTTLLDKIRSDFNSGNNKKDRVVQIRIGSSHPALATLNPPVLVGNQIVPATESPTESEMAWLDLIAKFKTQILASFDARVSQYEEDIKEKDSQRRLPGWNFCTFFVLKEGLARAFESVGLVEDALVLYDELGFGLDTTVRGQRDKEKIEGDPEGVVGGNFVGWTKESIKWIEQARRRRKARLEGRKDEEQEDVDDETPVGSEKKPYRELILSNEISLFDFKTYLFARQSTLLLRLGKGSGMDGVEVPISAGASGYSLNEAAAAAAGRPEEDLTRLSEVLKRGVEFVTSVGRILRADLWTSYHSSTEGEKDKEQEQKDVTWIIDNIVSSWVFAVCQQLLKQTASASLPEGPKNSVPVAATPAGPYPRRSSSLPPTPNPETTSFAQTIQASVTGLEDFAAVRADLMLLARGIVETFGKRQGWVGKMGWFYLPEEHVKDAGMVEVDLASEGDNKVGKEDVWGVEGIRNATLRRVVEKEEEQEFYTIFEELSEKAMKNYSIAKRTKSCERVEADLAALSFHLKDYASSVKHLEKMTKFYADQGWGLIETTLLGMYAKCLKEMNRSEDYIKVLLKLLAKSAAAERVRLRQRGVTTLNGDEKSAPVDTSLDVQHLEEEVGVDGCVEKIITLSQDIGKEITTPMSHFWDNIAVDPYPRHLDDRDGFEILVKMRYLLEEDMEVQKLRVRIVNTIGQVKEVWLDALEPVTMKRGVVKVFTRSNMIIPGSYIVDKIILIANKLHFVHELIAKSAPNTTLGLGSTPVTAVPAVKKMKLSFYPAPRSLVVTLKVPKRIHLEHIKAIELVLDPGRNNVTKGELRLRSATAGLRLMIASVKFLEGSGVASAGDKSGVFTLKDLTPEKKVRLRLPYTSENELTELAVKVEVDYDTDNGNFFYADGLSVPVVLPVAVNVQDVFKPNALFSRFQVSTAIPDLPLRILKASLEGSRTFGACSGIGTEGSMVVFNKQPASFVYKITRKTGDDVPKDKEPQPLALTIEYRSLDEEVQGSVVAAFSSQLEEAGLSLYSRWLVPILIARLRHRTAHDLEGAGLLNEVRLGRYDSYNWGEALESINPANGAREKVETWLKGFYEKNSIIKLGSETPSTNSVLTTRSIIIPVDVPQLQVIHTVDIHILSDTNSTSLSAPYAPPMVTVGQAIPAELIIRHSRSWNSLDAKHGEVEIGDNDELEFFYEIQHSLEVWLVSGRKRAHFSAKEGQVHKFPVLLVPLKAGNLLLPNVEVKQVVPVEKGGEGVSCETNYRSNGESVLVLPDVRSTTVRIDSPFGEDGFRSSASVR</sequence>
<evidence type="ECO:0000313" key="10">
    <source>
        <dbReference type="Proteomes" id="UP000276215"/>
    </source>
</evidence>
<dbReference type="STRING" id="1336337.A0A3N4K469"/>
<keyword evidence="3" id="KW-0333">Golgi apparatus</keyword>
<dbReference type="PANTHER" id="PTHR13251">
    <property type="entry name" value="EPILEPSY HOLOPROSENCEPHALY CANDIDATE 1/TMEM1"/>
    <property type="match status" value="1"/>
</dbReference>
<dbReference type="GO" id="GO:0034498">
    <property type="term" value="P:early endosome to Golgi transport"/>
    <property type="evidence" value="ECO:0007669"/>
    <property type="project" value="TreeGrafter"/>
</dbReference>
<dbReference type="InterPro" id="IPR045126">
    <property type="entry name" value="TRAPPC10/Trs130"/>
</dbReference>
<dbReference type="EMBL" id="ML120359">
    <property type="protein sequence ID" value="RPB04129.1"/>
    <property type="molecule type" value="Genomic_DNA"/>
</dbReference>
<proteinExistence type="predicted"/>
<dbReference type="InterPro" id="IPR022233">
    <property type="entry name" value="TRAPPC10/Trs130_C"/>
</dbReference>
<organism evidence="9 10">
    <name type="scientific">Choiromyces venosus 120613-1</name>
    <dbReference type="NCBI Taxonomy" id="1336337"/>
    <lineage>
        <taxon>Eukaryota</taxon>
        <taxon>Fungi</taxon>
        <taxon>Dikarya</taxon>
        <taxon>Ascomycota</taxon>
        <taxon>Pezizomycotina</taxon>
        <taxon>Pezizomycetes</taxon>
        <taxon>Pezizales</taxon>
        <taxon>Tuberaceae</taxon>
        <taxon>Choiromyces</taxon>
    </lineage>
</organism>
<dbReference type="GO" id="GO:1990071">
    <property type="term" value="C:TRAPPII protein complex"/>
    <property type="evidence" value="ECO:0007669"/>
    <property type="project" value="InterPro"/>
</dbReference>
<dbReference type="Pfam" id="PF23036">
    <property type="entry name" value="TRAPPC10_1st"/>
    <property type="match status" value="2"/>
</dbReference>
<dbReference type="GO" id="GO:0006891">
    <property type="term" value="P:intra-Golgi vesicle-mediated transport"/>
    <property type="evidence" value="ECO:0007669"/>
    <property type="project" value="TreeGrafter"/>
</dbReference>
<evidence type="ECO:0000256" key="1">
    <source>
        <dbReference type="ARBA" id="ARBA00004555"/>
    </source>
</evidence>
<gene>
    <name evidence="9" type="ORF">L873DRAFT_1759340</name>
</gene>
<feature type="region of interest" description="Disordered" evidence="4">
    <location>
        <begin position="373"/>
        <end position="393"/>
    </location>
</feature>
<feature type="domain" description="Trs130 NTS" evidence="8">
    <location>
        <begin position="667"/>
        <end position="758"/>
    </location>
</feature>
<protein>
    <submittedName>
        <fullName evidence="9">Uncharacterized protein</fullName>
    </submittedName>
</protein>
<feature type="region of interest" description="Disordered" evidence="4">
    <location>
        <begin position="81"/>
        <end position="102"/>
    </location>
</feature>
<dbReference type="InterPro" id="IPR056916">
    <property type="entry name" value="NTS_TR130"/>
</dbReference>
<evidence type="ECO:0000256" key="3">
    <source>
        <dbReference type="ARBA" id="ARBA00023034"/>
    </source>
</evidence>
<feature type="domain" description="TRAPPC10/Trs130 N-terminal" evidence="6">
    <location>
        <begin position="100"/>
        <end position="218"/>
    </location>
</feature>
<dbReference type="Proteomes" id="UP000276215">
    <property type="component" value="Unassembled WGS sequence"/>
</dbReference>